<evidence type="ECO:0000313" key="7">
    <source>
        <dbReference type="Proteomes" id="UP000265160"/>
    </source>
</evidence>
<feature type="domain" description="AIG1-type G" evidence="5">
    <location>
        <begin position="19"/>
        <end position="217"/>
    </location>
</feature>
<dbReference type="Proteomes" id="UP000265160">
    <property type="component" value="LG18"/>
</dbReference>
<dbReference type="Gene3D" id="3.40.50.300">
    <property type="entry name" value="P-loop containing nucleotide triphosphate hydrolases"/>
    <property type="match status" value="1"/>
</dbReference>
<dbReference type="InterPro" id="IPR045058">
    <property type="entry name" value="GIMA/IAN/Toc"/>
</dbReference>
<evidence type="ECO:0000256" key="2">
    <source>
        <dbReference type="ARBA" id="ARBA00022741"/>
    </source>
</evidence>
<evidence type="ECO:0000256" key="1">
    <source>
        <dbReference type="ARBA" id="ARBA00008535"/>
    </source>
</evidence>
<reference evidence="6" key="3">
    <citation type="submission" date="2025-09" db="UniProtKB">
        <authorList>
            <consortium name="Ensembl"/>
        </authorList>
    </citation>
    <scope>IDENTIFICATION</scope>
</reference>
<reference evidence="6 7" key="1">
    <citation type="journal article" date="2014" name="Nature">
        <title>The genomic substrate for adaptive radiation in African cichlid fish.</title>
        <authorList>
            <person name="Brawand D."/>
            <person name="Wagner C.E."/>
            <person name="Li Y.I."/>
            <person name="Malinsky M."/>
            <person name="Keller I."/>
            <person name="Fan S."/>
            <person name="Simakov O."/>
            <person name="Ng A.Y."/>
            <person name="Lim Z.W."/>
            <person name="Bezault E."/>
            <person name="Turner-Maier J."/>
            <person name="Johnson J."/>
            <person name="Alcazar R."/>
            <person name="Noh H.J."/>
            <person name="Russell P."/>
            <person name="Aken B."/>
            <person name="Alfoldi J."/>
            <person name="Amemiya C."/>
            <person name="Azzouzi N."/>
            <person name="Baroiller J.F."/>
            <person name="Barloy-Hubler F."/>
            <person name="Berlin A."/>
            <person name="Bloomquist R."/>
            <person name="Carleton K.L."/>
            <person name="Conte M.A."/>
            <person name="D'Cotta H."/>
            <person name="Eshel O."/>
            <person name="Gaffney L."/>
            <person name="Galibert F."/>
            <person name="Gante H.F."/>
            <person name="Gnerre S."/>
            <person name="Greuter L."/>
            <person name="Guyon R."/>
            <person name="Haddad N.S."/>
            <person name="Haerty W."/>
            <person name="Harris R.M."/>
            <person name="Hofmann H.A."/>
            <person name="Hourlier T."/>
            <person name="Hulata G."/>
            <person name="Jaffe D.B."/>
            <person name="Lara M."/>
            <person name="Lee A.P."/>
            <person name="MacCallum I."/>
            <person name="Mwaiko S."/>
            <person name="Nikaido M."/>
            <person name="Nishihara H."/>
            <person name="Ozouf-Costaz C."/>
            <person name="Penman D.J."/>
            <person name="Przybylski D."/>
            <person name="Rakotomanga M."/>
            <person name="Renn S.C.P."/>
            <person name="Ribeiro F.J."/>
            <person name="Ron M."/>
            <person name="Salzburger W."/>
            <person name="Sanchez-Pulido L."/>
            <person name="Santos M.E."/>
            <person name="Searle S."/>
            <person name="Sharpe T."/>
            <person name="Swofford R."/>
            <person name="Tan F.J."/>
            <person name="Williams L."/>
            <person name="Young S."/>
            <person name="Yin S."/>
            <person name="Okada N."/>
            <person name="Kocher T.D."/>
            <person name="Miska E.A."/>
            <person name="Lander E.S."/>
            <person name="Venkatesh B."/>
            <person name="Fernald R.D."/>
            <person name="Meyer A."/>
            <person name="Ponting C.P."/>
            <person name="Streelman J.T."/>
            <person name="Lindblad-Toh K."/>
            <person name="Seehausen O."/>
            <person name="Di Palma F."/>
        </authorList>
    </citation>
    <scope>NUCLEOTIDE SEQUENCE</scope>
</reference>
<protein>
    <submittedName>
        <fullName evidence="6">Zgc:136870</fullName>
    </submittedName>
</protein>
<dbReference type="Pfam" id="PF04548">
    <property type="entry name" value="AIG1"/>
    <property type="match status" value="1"/>
</dbReference>
<feature type="coiled-coil region" evidence="4">
    <location>
        <begin position="182"/>
        <end position="233"/>
    </location>
</feature>
<evidence type="ECO:0000256" key="3">
    <source>
        <dbReference type="ARBA" id="ARBA00023134"/>
    </source>
</evidence>
<reference evidence="6" key="2">
    <citation type="submission" date="2025-08" db="UniProtKB">
        <authorList>
            <consortium name="Ensembl"/>
        </authorList>
    </citation>
    <scope>IDENTIFICATION</scope>
</reference>
<dbReference type="InterPro" id="IPR027417">
    <property type="entry name" value="P-loop_NTPase"/>
</dbReference>
<keyword evidence="7" id="KW-1185">Reference proteome</keyword>
<dbReference type="InterPro" id="IPR006703">
    <property type="entry name" value="G_AIG1"/>
</dbReference>
<evidence type="ECO:0000256" key="4">
    <source>
        <dbReference type="SAM" id="Coils"/>
    </source>
</evidence>
<evidence type="ECO:0000259" key="5">
    <source>
        <dbReference type="PROSITE" id="PS51720"/>
    </source>
</evidence>
<dbReference type="PANTHER" id="PTHR10903:SF107">
    <property type="entry name" value="GTPASE IMAP FAMILY MEMBER 4-LIKE-RELATED"/>
    <property type="match status" value="1"/>
</dbReference>
<dbReference type="Ensembl" id="ENSMZET00005004406.1">
    <property type="protein sequence ID" value="ENSMZEP00005004228.1"/>
    <property type="gene ID" value="ENSMZEG00005003269.1"/>
</dbReference>
<name>A0A3P9B2T8_9CICH</name>
<dbReference type="GeneTree" id="ENSGT00940000162556"/>
<sequence length="271" mass="31035">MRKYQRCNKNNKFTERLNNCINDWLMLLGMRTGKSSTGNTLLGRGRVFDTRGGGASAAAGAVTAGHHLTVVDAQGWGTSEDFVPKEEKIELLRALSLCGTEGPHVVLLVIPLMDFTESERKAVERRMEIFTSAVWRHTMVLFTFGDLLKEKGCSVQEHIQTGGPALKWLMEKCHYRYHVLDNKAAQQQVRELLSKVEDMLEENGGWHFSFHMYQRLEEEWKRREQQLRALLEAQTEVGSARRKQKTLHWNQTLHQMLSAVTSSQADCVIYQ</sequence>
<keyword evidence="3" id="KW-0342">GTP-binding</keyword>
<comment type="similarity">
    <text evidence="1">Belongs to the TRAFAC class TrmE-Era-EngA-EngB-Septin-like GTPase superfamily. AIG1/Toc34/Toc159-like paraseptin GTPase family. IAN subfamily.</text>
</comment>
<dbReference type="AlphaFoldDB" id="A0A3P9B2T8"/>
<dbReference type="PROSITE" id="PS51720">
    <property type="entry name" value="G_AIG1"/>
    <property type="match status" value="1"/>
</dbReference>
<accession>A0A3P9B2T8</accession>
<organism evidence="6 7">
    <name type="scientific">Maylandia zebra</name>
    <name type="common">zebra mbuna</name>
    <dbReference type="NCBI Taxonomy" id="106582"/>
    <lineage>
        <taxon>Eukaryota</taxon>
        <taxon>Metazoa</taxon>
        <taxon>Chordata</taxon>
        <taxon>Craniata</taxon>
        <taxon>Vertebrata</taxon>
        <taxon>Euteleostomi</taxon>
        <taxon>Actinopterygii</taxon>
        <taxon>Neopterygii</taxon>
        <taxon>Teleostei</taxon>
        <taxon>Neoteleostei</taxon>
        <taxon>Acanthomorphata</taxon>
        <taxon>Ovalentaria</taxon>
        <taxon>Cichlomorphae</taxon>
        <taxon>Cichliformes</taxon>
        <taxon>Cichlidae</taxon>
        <taxon>African cichlids</taxon>
        <taxon>Pseudocrenilabrinae</taxon>
        <taxon>Haplochromini</taxon>
        <taxon>Maylandia</taxon>
        <taxon>Maylandia zebra complex</taxon>
    </lineage>
</organism>
<dbReference type="PANTHER" id="PTHR10903">
    <property type="entry name" value="GTPASE, IMAP FAMILY MEMBER-RELATED"/>
    <property type="match status" value="1"/>
</dbReference>
<evidence type="ECO:0000313" key="6">
    <source>
        <dbReference type="Ensembl" id="ENSMZEP00005004228.1"/>
    </source>
</evidence>
<keyword evidence="2" id="KW-0547">Nucleotide-binding</keyword>
<proteinExistence type="inferred from homology"/>
<dbReference type="GO" id="GO:0005525">
    <property type="term" value="F:GTP binding"/>
    <property type="evidence" value="ECO:0007669"/>
    <property type="project" value="UniProtKB-KW"/>
</dbReference>
<dbReference type="SUPFAM" id="SSF52540">
    <property type="entry name" value="P-loop containing nucleoside triphosphate hydrolases"/>
    <property type="match status" value="1"/>
</dbReference>
<keyword evidence="4" id="KW-0175">Coiled coil</keyword>